<gene>
    <name evidence="2" type="ORF">RRF57_008570</name>
</gene>
<dbReference type="AlphaFoldDB" id="A0AAN7ZB54"/>
<evidence type="ECO:0000313" key="3">
    <source>
        <dbReference type="Proteomes" id="UP001305414"/>
    </source>
</evidence>
<reference evidence="2 3" key="1">
    <citation type="submission" date="2023-10" db="EMBL/GenBank/DDBJ databases">
        <title>Draft genome sequence of Xylaria bambusicola isolate GMP-LS, the root and basal stem rot pathogen of sugarcane in Indonesia.</title>
        <authorList>
            <person name="Selvaraj P."/>
            <person name="Muralishankar V."/>
            <person name="Muruganantham S."/>
            <person name="Sp S."/>
            <person name="Haryani S."/>
            <person name="Lau K.J.X."/>
            <person name="Naqvi N.I."/>
        </authorList>
    </citation>
    <scope>NUCLEOTIDE SEQUENCE [LARGE SCALE GENOMIC DNA]</scope>
    <source>
        <strain evidence="2">GMP-LS</strain>
    </source>
</reference>
<name>A0AAN7ZB54_9PEZI</name>
<protein>
    <submittedName>
        <fullName evidence="2">Uncharacterized protein</fullName>
    </submittedName>
</protein>
<dbReference type="EMBL" id="JAWHQM010000027">
    <property type="protein sequence ID" value="KAK5632856.1"/>
    <property type="molecule type" value="Genomic_DNA"/>
</dbReference>
<evidence type="ECO:0000256" key="1">
    <source>
        <dbReference type="SAM" id="MobiDB-lite"/>
    </source>
</evidence>
<feature type="region of interest" description="Disordered" evidence="1">
    <location>
        <begin position="15"/>
        <end position="54"/>
    </location>
</feature>
<organism evidence="2 3">
    <name type="scientific">Xylaria bambusicola</name>
    <dbReference type="NCBI Taxonomy" id="326684"/>
    <lineage>
        <taxon>Eukaryota</taxon>
        <taxon>Fungi</taxon>
        <taxon>Dikarya</taxon>
        <taxon>Ascomycota</taxon>
        <taxon>Pezizomycotina</taxon>
        <taxon>Sordariomycetes</taxon>
        <taxon>Xylariomycetidae</taxon>
        <taxon>Xylariales</taxon>
        <taxon>Xylariaceae</taxon>
        <taxon>Xylaria</taxon>
    </lineage>
</organism>
<keyword evidence="3" id="KW-1185">Reference proteome</keyword>
<evidence type="ECO:0000313" key="2">
    <source>
        <dbReference type="EMBL" id="KAK5632856.1"/>
    </source>
</evidence>
<dbReference type="Proteomes" id="UP001305414">
    <property type="component" value="Unassembled WGS sequence"/>
</dbReference>
<accession>A0AAN7ZB54</accession>
<sequence>MVSMLAKKTQAMDGFTHTAADMDESDPKGPPVKGLSPMQHDPITMPHARHQPSTNWAKFGRTDALADREDEGGTRCNGASRNRTLACTGNCLIDWGVDEVIPAVGSVGEEEAPTEHDEASSQDFGS</sequence>
<proteinExistence type="predicted"/>
<comment type="caution">
    <text evidence="2">The sequence shown here is derived from an EMBL/GenBank/DDBJ whole genome shotgun (WGS) entry which is preliminary data.</text>
</comment>
<feature type="region of interest" description="Disordered" evidence="1">
    <location>
        <begin position="105"/>
        <end position="126"/>
    </location>
</feature>